<dbReference type="PANTHER" id="PTHR40066">
    <property type="entry name" value="UPF0473 PROTEIN CBO2561/CLC_2432"/>
    <property type="match status" value="1"/>
</dbReference>
<evidence type="ECO:0000313" key="4">
    <source>
        <dbReference type="Proteomes" id="UP000287605"/>
    </source>
</evidence>
<dbReference type="Proteomes" id="UP000287605">
    <property type="component" value="Unassembled WGS sequence"/>
</dbReference>
<comment type="caution">
    <text evidence="3">The sequence shown here is derived from an EMBL/GenBank/DDBJ whole genome shotgun (WGS) entry which is preliminary data.</text>
</comment>
<organism evidence="3 4">
    <name type="scientific">Vagococcus elongatus</name>
    <dbReference type="NCBI Taxonomy" id="180344"/>
    <lineage>
        <taxon>Bacteria</taxon>
        <taxon>Bacillati</taxon>
        <taxon>Bacillota</taxon>
        <taxon>Bacilli</taxon>
        <taxon>Lactobacillales</taxon>
        <taxon>Enterococcaceae</taxon>
        <taxon>Vagococcus</taxon>
    </lineage>
</organism>
<dbReference type="AlphaFoldDB" id="A0A430AM87"/>
<dbReference type="NCBIfam" id="NF010215">
    <property type="entry name" value="PRK13678.1-2"/>
    <property type="match status" value="1"/>
</dbReference>
<dbReference type="InterPro" id="IPR009711">
    <property type="entry name" value="UPF0473"/>
</dbReference>
<dbReference type="Pfam" id="PF06949">
    <property type="entry name" value="DUF1292"/>
    <property type="match status" value="1"/>
</dbReference>
<reference evidence="3 4" key="1">
    <citation type="submission" date="2017-05" db="EMBL/GenBank/DDBJ databases">
        <title>Vagococcus spp. assemblies.</title>
        <authorList>
            <person name="Gulvik C.A."/>
        </authorList>
    </citation>
    <scope>NUCLEOTIDE SEQUENCE [LARGE SCALE GENOMIC DNA]</scope>
    <source>
        <strain evidence="3 4">CCUG 51432</strain>
    </source>
</reference>
<proteinExistence type="inferred from homology"/>
<dbReference type="NCBIfam" id="NF010217">
    <property type="entry name" value="PRK13678.1-4"/>
    <property type="match status" value="1"/>
</dbReference>
<keyword evidence="4" id="KW-1185">Reference proteome</keyword>
<evidence type="ECO:0000256" key="1">
    <source>
        <dbReference type="ARBA" id="ARBA00008439"/>
    </source>
</evidence>
<dbReference type="HAMAP" id="MF_01448">
    <property type="entry name" value="UPF0473"/>
    <property type="match status" value="1"/>
</dbReference>
<gene>
    <name evidence="3" type="ORF">CBF29_12010</name>
</gene>
<dbReference type="PANTHER" id="PTHR40066:SF1">
    <property type="entry name" value="UPF0473 PROTEIN CBO2561_CLC_2432"/>
    <property type="match status" value="1"/>
</dbReference>
<evidence type="ECO:0000256" key="2">
    <source>
        <dbReference type="HAMAP-Rule" id="MF_01448"/>
    </source>
</evidence>
<sequence length="113" mass="13108">MGEHHHHDHDHDCQCNHDHHEHDFITLVDEEGNEALYEILLTIDGEEEFANKQYVLLYPAGIDEDDDTEVDLLAYEYIESASGTEGELKNIETDAEWDMIEEVFNTFAAEQEE</sequence>
<accession>A0A430AM87</accession>
<protein>
    <recommendedName>
        <fullName evidence="2">UPF0473 protein CBF29_12010</fullName>
    </recommendedName>
</protein>
<dbReference type="RefSeq" id="WP_126809964.1">
    <property type="nucleotide sequence ID" value="NZ_NGKA01000024.1"/>
</dbReference>
<dbReference type="EMBL" id="NGKA01000024">
    <property type="protein sequence ID" value="RSU09186.1"/>
    <property type="molecule type" value="Genomic_DNA"/>
</dbReference>
<evidence type="ECO:0000313" key="3">
    <source>
        <dbReference type="EMBL" id="RSU09186.1"/>
    </source>
</evidence>
<name>A0A430AM87_9ENTE</name>
<dbReference type="OrthoDB" id="2086132at2"/>
<comment type="similarity">
    <text evidence="1 2">Belongs to the UPF0473 family.</text>
</comment>